<feature type="transmembrane region" description="Helical" evidence="1">
    <location>
        <begin position="101"/>
        <end position="120"/>
    </location>
</feature>
<dbReference type="Proteomes" id="UP000478052">
    <property type="component" value="Unassembled WGS sequence"/>
</dbReference>
<keyword evidence="1" id="KW-1133">Transmembrane helix</keyword>
<proteinExistence type="predicted"/>
<name>A0A6G0ZA69_APHCR</name>
<reference evidence="3 4" key="1">
    <citation type="submission" date="2019-08" db="EMBL/GenBank/DDBJ databases">
        <title>Whole genome of Aphis craccivora.</title>
        <authorList>
            <person name="Voronova N.V."/>
            <person name="Shulinski R.S."/>
            <person name="Bandarenka Y.V."/>
            <person name="Zhorov D.G."/>
            <person name="Warner D."/>
        </authorList>
    </citation>
    <scope>NUCLEOTIDE SEQUENCE [LARGE SCALE GENOMIC DNA]</scope>
    <source>
        <strain evidence="3">180601</strain>
        <tissue evidence="3">Whole Body</tissue>
    </source>
</reference>
<keyword evidence="1" id="KW-0472">Membrane</keyword>
<protein>
    <submittedName>
        <fullName evidence="3">Uncharacterized protein</fullName>
    </submittedName>
</protein>
<dbReference type="OrthoDB" id="6626138at2759"/>
<keyword evidence="2" id="KW-0732">Signal</keyword>
<feature type="signal peptide" evidence="2">
    <location>
        <begin position="1"/>
        <end position="21"/>
    </location>
</feature>
<organism evidence="3 4">
    <name type="scientific">Aphis craccivora</name>
    <name type="common">Cowpea aphid</name>
    <dbReference type="NCBI Taxonomy" id="307492"/>
    <lineage>
        <taxon>Eukaryota</taxon>
        <taxon>Metazoa</taxon>
        <taxon>Ecdysozoa</taxon>
        <taxon>Arthropoda</taxon>
        <taxon>Hexapoda</taxon>
        <taxon>Insecta</taxon>
        <taxon>Pterygota</taxon>
        <taxon>Neoptera</taxon>
        <taxon>Paraneoptera</taxon>
        <taxon>Hemiptera</taxon>
        <taxon>Sternorrhyncha</taxon>
        <taxon>Aphidomorpha</taxon>
        <taxon>Aphidoidea</taxon>
        <taxon>Aphididae</taxon>
        <taxon>Aphidini</taxon>
        <taxon>Aphis</taxon>
        <taxon>Aphis</taxon>
    </lineage>
</organism>
<sequence>MKSWKLCLVIFVALSLQTTRGNVQSLPCLACTNATNNINTTNINITNTVDNVSYFLGDDTSLRRLGTQEIVDGILDSLQESKADLTEGRGKKKKKIKNSSMNIMVGGSIMAAFVVIFMFLNMITVTLGKALLFTFIAKFLVSVNWKSSESTKKKSSHNDITVLMT</sequence>
<accession>A0A6G0ZA69</accession>
<dbReference type="AlphaFoldDB" id="A0A6G0ZA69"/>
<feature type="chain" id="PRO_5026171522" evidence="2">
    <location>
        <begin position="22"/>
        <end position="165"/>
    </location>
</feature>
<evidence type="ECO:0000256" key="2">
    <source>
        <dbReference type="SAM" id="SignalP"/>
    </source>
</evidence>
<keyword evidence="1" id="KW-0812">Transmembrane</keyword>
<gene>
    <name evidence="3" type="ORF">FWK35_00010232</name>
</gene>
<evidence type="ECO:0000313" key="3">
    <source>
        <dbReference type="EMBL" id="KAF0767256.1"/>
    </source>
</evidence>
<dbReference type="InterPro" id="IPR012464">
    <property type="entry name" value="DUF1676"/>
</dbReference>
<dbReference type="Pfam" id="PF07898">
    <property type="entry name" value="DUF1676"/>
    <property type="match status" value="1"/>
</dbReference>
<evidence type="ECO:0000313" key="4">
    <source>
        <dbReference type="Proteomes" id="UP000478052"/>
    </source>
</evidence>
<dbReference type="EMBL" id="VUJU01001012">
    <property type="protein sequence ID" value="KAF0767256.1"/>
    <property type="molecule type" value="Genomic_DNA"/>
</dbReference>
<keyword evidence="4" id="KW-1185">Reference proteome</keyword>
<comment type="caution">
    <text evidence="3">The sequence shown here is derived from an EMBL/GenBank/DDBJ whole genome shotgun (WGS) entry which is preliminary data.</text>
</comment>
<evidence type="ECO:0000256" key="1">
    <source>
        <dbReference type="SAM" id="Phobius"/>
    </source>
</evidence>